<gene>
    <name evidence="6" type="ORF">MSHI_37930</name>
</gene>
<name>A0A7I7MVI3_9MYCO</name>
<dbReference type="InterPro" id="IPR050833">
    <property type="entry name" value="Poly_Biosynth_Transport"/>
</dbReference>
<keyword evidence="4" id="KW-1133">Transmembrane helix</keyword>
<dbReference type="EMBL" id="AP022575">
    <property type="protein sequence ID" value="BBX75887.1"/>
    <property type="molecule type" value="Genomic_DNA"/>
</dbReference>
<protein>
    <submittedName>
        <fullName evidence="6">Uncharacterized protein</fullName>
    </submittedName>
</protein>
<dbReference type="KEGG" id="mshj:MSHI_37930"/>
<evidence type="ECO:0000256" key="1">
    <source>
        <dbReference type="ARBA" id="ARBA00004651"/>
    </source>
</evidence>
<evidence type="ECO:0000256" key="3">
    <source>
        <dbReference type="ARBA" id="ARBA00022692"/>
    </source>
</evidence>
<evidence type="ECO:0000256" key="2">
    <source>
        <dbReference type="ARBA" id="ARBA00022475"/>
    </source>
</evidence>
<organism evidence="6 7">
    <name type="scientific">Mycobacterium shinjukuense</name>
    <dbReference type="NCBI Taxonomy" id="398694"/>
    <lineage>
        <taxon>Bacteria</taxon>
        <taxon>Bacillati</taxon>
        <taxon>Actinomycetota</taxon>
        <taxon>Actinomycetes</taxon>
        <taxon>Mycobacteriales</taxon>
        <taxon>Mycobacteriaceae</taxon>
        <taxon>Mycobacterium</taxon>
    </lineage>
</organism>
<dbReference type="RefSeq" id="WP_083051268.1">
    <property type="nucleotide sequence ID" value="NZ_AP022575.1"/>
</dbReference>
<keyword evidence="2" id="KW-1003">Cell membrane</keyword>
<keyword evidence="7" id="KW-1185">Reference proteome</keyword>
<keyword evidence="3" id="KW-0812">Transmembrane</keyword>
<evidence type="ECO:0000313" key="6">
    <source>
        <dbReference type="EMBL" id="BBX75887.1"/>
    </source>
</evidence>
<dbReference type="Proteomes" id="UP000467236">
    <property type="component" value="Chromosome"/>
</dbReference>
<accession>A0A7I7MVI3</accession>
<sequence length="424" mass="42342">MTEVGGTTGAPAGPIARGSVARVGTATAVTALCGYAVIYLAARNLAPGGFSVFGVFWGAFGLVTGAANGLLQEATREVRSMGRLSATPGGPGDPTTHPLRVAGLVGLVAAVVIAGSSPLWSGRVFVEARWLSVGLLSVGLAGFCLHAALLGMLAGTDRWTQYGALMVTDAVIRVGVAAGTFVIGWGLVGFLWATVAGSTAWLIMLVTSPAARAAALLLTAGSTTTFLRGAAHSITAAGASAILVMGFPVLLKLTSDQLGAQGGVVILAVTLTRAPLLVPLTALQGNLIAHFVDERDHRLRALVAPAALIGGIGAVGVLTAGVVGPWLLRIGFGSDYRASGALLAWLTAAAVAIALLTLTGAAAVAAALHRAYSLGWVGATVASGSLLLLPLALQTRTVVGLLCGPLVGIGVHLAALARAARRGA</sequence>
<evidence type="ECO:0000313" key="7">
    <source>
        <dbReference type="Proteomes" id="UP000467236"/>
    </source>
</evidence>
<dbReference type="PANTHER" id="PTHR30250">
    <property type="entry name" value="PST FAMILY PREDICTED COLANIC ACID TRANSPORTER"/>
    <property type="match status" value="1"/>
</dbReference>
<evidence type="ECO:0000256" key="5">
    <source>
        <dbReference type="ARBA" id="ARBA00023136"/>
    </source>
</evidence>
<evidence type="ECO:0000256" key="4">
    <source>
        <dbReference type="ARBA" id="ARBA00022989"/>
    </source>
</evidence>
<dbReference type="AlphaFoldDB" id="A0A7I7MVI3"/>
<dbReference type="GO" id="GO:0005886">
    <property type="term" value="C:plasma membrane"/>
    <property type="evidence" value="ECO:0007669"/>
    <property type="project" value="UniProtKB-SubCell"/>
</dbReference>
<keyword evidence="5" id="KW-0472">Membrane</keyword>
<comment type="subcellular location">
    <subcellularLocation>
        <location evidence="1">Cell membrane</location>
        <topology evidence="1">Multi-pass membrane protein</topology>
    </subcellularLocation>
</comment>
<reference evidence="6 7" key="1">
    <citation type="journal article" date="2019" name="Emerg. Microbes Infect.">
        <title>Comprehensive subspecies identification of 175 nontuberculous mycobacteria species based on 7547 genomic profiles.</title>
        <authorList>
            <person name="Matsumoto Y."/>
            <person name="Kinjo T."/>
            <person name="Motooka D."/>
            <person name="Nabeya D."/>
            <person name="Jung N."/>
            <person name="Uechi K."/>
            <person name="Horii T."/>
            <person name="Iida T."/>
            <person name="Fujita J."/>
            <person name="Nakamura S."/>
        </authorList>
    </citation>
    <scope>NUCLEOTIDE SEQUENCE [LARGE SCALE GENOMIC DNA]</scope>
    <source>
        <strain evidence="6 7">JCM 14233</strain>
    </source>
</reference>
<proteinExistence type="predicted"/>
<dbReference type="PANTHER" id="PTHR30250:SF11">
    <property type="entry name" value="O-ANTIGEN TRANSPORTER-RELATED"/>
    <property type="match status" value="1"/>
</dbReference>